<dbReference type="Gene3D" id="3.40.50.2000">
    <property type="entry name" value="Glycogen Phosphorylase B"/>
    <property type="match status" value="2"/>
</dbReference>
<name>D6SUI1_9BACT</name>
<dbReference type="SUPFAM" id="SSF53756">
    <property type="entry name" value="UDP-Glycosyltransferase/glycogen phosphorylase"/>
    <property type="match status" value="1"/>
</dbReference>
<keyword evidence="4 10" id="KW-0808">Transferase</keyword>
<gene>
    <name evidence="10" type="primary">murG</name>
    <name evidence="13" type="ORF">Dthio_PD0275</name>
</gene>
<dbReference type="Pfam" id="PF03033">
    <property type="entry name" value="Glyco_transf_28"/>
    <property type="match status" value="1"/>
</dbReference>
<keyword evidence="1 10" id="KW-1003">Cell membrane</keyword>
<evidence type="ECO:0000313" key="13">
    <source>
        <dbReference type="EMBL" id="EFI32961.1"/>
    </source>
</evidence>
<dbReference type="EMBL" id="ACJN02000004">
    <property type="protein sequence ID" value="EFI32961.1"/>
    <property type="molecule type" value="Genomic_DNA"/>
</dbReference>
<keyword evidence="6 10" id="KW-0573">Peptidoglycan synthesis</keyword>
<feature type="domain" description="Glycosyltransferase family 28 N-terminal" evidence="11">
    <location>
        <begin position="5"/>
        <end position="143"/>
    </location>
</feature>
<accession>D6SUI1</accession>
<dbReference type="InterPro" id="IPR006009">
    <property type="entry name" value="GlcNAc_MurG"/>
</dbReference>
<keyword evidence="9 10" id="KW-0961">Cell wall biogenesis/degradation</keyword>
<dbReference type="PANTHER" id="PTHR21015:SF22">
    <property type="entry name" value="GLYCOSYLTRANSFERASE"/>
    <property type="match status" value="1"/>
</dbReference>
<comment type="caution">
    <text evidence="10">Lacks conserved residue(s) required for the propagation of feature annotation.</text>
</comment>
<feature type="binding site" evidence="10">
    <location>
        <begin position="12"/>
        <end position="14"/>
    </location>
    <ligand>
        <name>UDP-N-acetyl-alpha-D-glucosamine</name>
        <dbReference type="ChEBI" id="CHEBI:57705"/>
    </ligand>
</feature>
<keyword evidence="5 10" id="KW-0133">Cell shape</keyword>
<feature type="binding site" evidence="10">
    <location>
        <position position="290"/>
    </location>
    <ligand>
        <name>UDP-N-acetyl-alpha-D-glucosamine</name>
        <dbReference type="ChEBI" id="CHEBI:57705"/>
    </ligand>
</feature>
<evidence type="ECO:0000256" key="5">
    <source>
        <dbReference type="ARBA" id="ARBA00022960"/>
    </source>
</evidence>
<comment type="catalytic activity">
    <reaction evidence="10">
        <text>di-trans,octa-cis-undecaprenyl diphospho-N-acetyl-alpha-D-muramoyl-L-alanyl-D-glutamyl-meso-2,6-diaminopimeloyl-D-alanyl-D-alanine + UDP-N-acetyl-alpha-D-glucosamine = di-trans,octa-cis-undecaprenyl diphospho-[N-acetyl-alpha-D-glucosaminyl-(1-&gt;4)]-N-acetyl-alpha-D-muramoyl-L-alanyl-D-glutamyl-meso-2,6-diaminopimeloyl-D-alanyl-D-alanine + UDP + H(+)</text>
        <dbReference type="Rhea" id="RHEA:31227"/>
        <dbReference type="ChEBI" id="CHEBI:15378"/>
        <dbReference type="ChEBI" id="CHEBI:57705"/>
        <dbReference type="ChEBI" id="CHEBI:58223"/>
        <dbReference type="ChEBI" id="CHEBI:61387"/>
        <dbReference type="ChEBI" id="CHEBI:61388"/>
        <dbReference type="EC" id="2.4.1.227"/>
    </reaction>
</comment>
<evidence type="ECO:0000256" key="2">
    <source>
        <dbReference type="ARBA" id="ARBA00022618"/>
    </source>
</evidence>
<dbReference type="GO" id="GO:0050511">
    <property type="term" value="F:undecaprenyldiphospho-muramoylpentapeptide beta-N-acetylglucosaminyltransferase activity"/>
    <property type="evidence" value="ECO:0007669"/>
    <property type="project" value="UniProtKB-UniRule"/>
</dbReference>
<dbReference type="UniPathway" id="UPA00219"/>
<evidence type="ECO:0000256" key="6">
    <source>
        <dbReference type="ARBA" id="ARBA00022984"/>
    </source>
</evidence>
<dbReference type="GO" id="GO:0005975">
    <property type="term" value="P:carbohydrate metabolic process"/>
    <property type="evidence" value="ECO:0007669"/>
    <property type="project" value="InterPro"/>
</dbReference>
<evidence type="ECO:0000256" key="7">
    <source>
        <dbReference type="ARBA" id="ARBA00023136"/>
    </source>
</evidence>
<sequence>MLNKVLIATGGTGGHIYPALSVARKIKELYPSCRVVFAGGLYGSEKDIIPQAGFEFKAFPAKGVLGRGIKSLGSVWWVSRSLAKSYFLLRSLRPDVVVGFGGYAGFIPVLTARMMKIPTAIHEQNSLPGMTNRVLGRKVKKVMLSYEDIKNFFPPEKVVQTGNPVRTELLEHQYASHGMHQPGKRLLVLGGSQGASAINSAVLERLDELKAMEVRIWHQTGERDYEMVKEAYQEKYPEARVDAYIQDMAGAYDFADLVLSRAGASTISELCVAGKACVLIPFPHATHDHQMINARYLEDAGAAMVLDQSYLDQVNLARVITDLLAMPEKIRDMGRAAKKISHPEAAQNIVQELVSLKTGK</sequence>
<comment type="caution">
    <text evidence="13">The sequence shown here is derived from an EMBL/GenBank/DDBJ whole genome shotgun (WGS) entry which is preliminary data.</text>
</comment>
<dbReference type="GO" id="GO:0005886">
    <property type="term" value="C:plasma membrane"/>
    <property type="evidence" value="ECO:0007669"/>
    <property type="project" value="UniProtKB-SubCell"/>
</dbReference>
<dbReference type="PANTHER" id="PTHR21015">
    <property type="entry name" value="UDP-N-ACETYLGLUCOSAMINE--N-ACETYLMURAMYL-(PENTAPEPTIDE) PYROPHOSPHORYL-UNDECAPRENOL N-ACETYLGLUCOSAMINE TRANSFERASE 1"/>
    <property type="match status" value="1"/>
</dbReference>
<dbReference type="AlphaFoldDB" id="D6SUI1"/>
<feature type="binding site" evidence="10">
    <location>
        <position position="245"/>
    </location>
    <ligand>
        <name>UDP-N-acetyl-alpha-D-glucosamine</name>
        <dbReference type="ChEBI" id="CHEBI:57705"/>
    </ligand>
</feature>
<evidence type="ECO:0000256" key="4">
    <source>
        <dbReference type="ARBA" id="ARBA00022679"/>
    </source>
</evidence>
<dbReference type="InterPro" id="IPR004276">
    <property type="entry name" value="GlycoTrans_28_N"/>
</dbReference>
<comment type="subcellular location">
    <subcellularLocation>
        <location evidence="10">Cell membrane</location>
        <topology evidence="10">Peripheral membrane protein</topology>
        <orientation evidence="10">Cytoplasmic side</orientation>
    </subcellularLocation>
</comment>
<comment type="similarity">
    <text evidence="10">Belongs to the glycosyltransferase 28 family. MurG subfamily.</text>
</comment>
<feature type="binding site" evidence="10">
    <location>
        <position position="192"/>
    </location>
    <ligand>
        <name>UDP-N-acetyl-alpha-D-glucosamine</name>
        <dbReference type="ChEBI" id="CHEBI:57705"/>
    </ligand>
</feature>
<dbReference type="eggNOG" id="COG0707">
    <property type="taxonomic scope" value="Bacteria"/>
</dbReference>
<feature type="binding site" evidence="10">
    <location>
        <position position="125"/>
    </location>
    <ligand>
        <name>UDP-N-acetyl-alpha-D-glucosamine</name>
        <dbReference type="ChEBI" id="CHEBI:57705"/>
    </ligand>
</feature>
<dbReference type="GO" id="GO:0071555">
    <property type="term" value="P:cell wall organization"/>
    <property type="evidence" value="ECO:0007669"/>
    <property type="project" value="UniProtKB-KW"/>
</dbReference>
<dbReference type="CDD" id="cd03785">
    <property type="entry name" value="GT28_MurG"/>
    <property type="match status" value="1"/>
</dbReference>
<evidence type="ECO:0000259" key="12">
    <source>
        <dbReference type="Pfam" id="PF04101"/>
    </source>
</evidence>
<evidence type="ECO:0000313" key="14">
    <source>
        <dbReference type="Proteomes" id="UP000005496"/>
    </source>
</evidence>
<evidence type="ECO:0000259" key="11">
    <source>
        <dbReference type="Pfam" id="PF03033"/>
    </source>
</evidence>
<keyword evidence="3 10" id="KW-0328">Glycosyltransferase</keyword>
<keyword evidence="7 10" id="KW-0472">Membrane</keyword>
<proteinExistence type="inferred from homology"/>
<evidence type="ECO:0000256" key="9">
    <source>
        <dbReference type="ARBA" id="ARBA00023316"/>
    </source>
</evidence>
<protein>
    <recommendedName>
        <fullName evidence="10">UDP-N-acetylglucosamine--N-acetylmuramyl-(pentapeptide) pyrophosphoryl-undecaprenol N-acetylglucosamine transferase</fullName>
        <ecNumber evidence="10">2.4.1.227</ecNumber>
    </recommendedName>
    <alternativeName>
        <fullName evidence="10">Undecaprenyl-PP-MurNAc-pentapeptide-UDPGlcNAc GlcNAc transferase</fullName>
    </alternativeName>
</protein>
<evidence type="ECO:0000256" key="3">
    <source>
        <dbReference type="ARBA" id="ARBA00022676"/>
    </source>
</evidence>
<dbReference type="Pfam" id="PF04101">
    <property type="entry name" value="Glyco_tran_28_C"/>
    <property type="match status" value="1"/>
</dbReference>
<keyword evidence="14" id="KW-1185">Reference proteome</keyword>
<evidence type="ECO:0000256" key="8">
    <source>
        <dbReference type="ARBA" id="ARBA00023306"/>
    </source>
</evidence>
<keyword evidence="8 10" id="KW-0131">Cell cycle</keyword>
<dbReference type="NCBIfam" id="TIGR01133">
    <property type="entry name" value="murG"/>
    <property type="match status" value="1"/>
</dbReference>
<dbReference type="EC" id="2.4.1.227" evidence="10"/>
<dbReference type="InterPro" id="IPR007235">
    <property type="entry name" value="Glyco_trans_28_C"/>
</dbReference>
<keyword evidence="2 10" id="KW-0132">Cell division</keyword>
<evidence type="ECO:0000256" key="1">
    <source>
        <dbReference type="ARBA" id="ARBA00022475"/>
    </source>
</evidence>
<feature type="binding site" evidence="10">
    <location>
        <position position="166"/>
    </location>
    <ligand>
        <name>UDP-N-acetyl-alpha-D-glucosamine</name>
        <dbReference type="ChEBI" id="CHEBI:57705"/>
    </ligand>
</feature>
<reference evidence="13" key="1">
    <citation type="submission" date="2010-05" db="EMBL/GenBank/DDBJ databases">
        <title>The draft genome of Desulfonatronospira thiodismutans ASO3-1.</title>
        <authorList>
            <consortium name="US DOE Joint Genome Institute (JGI-PGF)"/>
            <person name="Lucas S."/>
            <person name="Copeland A."/>
            <person name="Lapidus A."/>
            <person name="Cheng J.-F."/>
            <person name="Bruce D."/>
            <person name="Goodwin L."/>
            <person name="Pitluck S."/>
            <person name="Chertkov O."/>
            <person name="Brettin T."/>
            <person name="Detter J.C."/>
            <person name="Han C."/>
            <person name="Land M.L."/>
            <person name="Hauser L."/>
            <person name="Kyrpides N."/>
            <person name="Mikhailova N."/>
            <person name="Muyzer G."/>
            <person name="Woyke T."/>
        </authorList>
    </citation>
    <scope>NUCLEOTIDE SEQUENCE [LARGE SCALE GENOMIC DNA]</scope>
    <source>
        <strain evidence="13">ASO3-1</strain>
    </source>
</reference>
<organism evidence="13 14">
    <name type="scientific">Desulfonatronospira thiodismutans ASO3-1</name>
    <dbReference type="NCBI Taxonomy" id="555779"/>
    <lineage>
        <taxon>Bacteria</taxon>
        <taxon>Pseudomonadati</taxon>
        <taxon>Thermodesulfobacteriota</taxon>
        <taxon>Desulfovibrionia</taxon>
        <taxon>Desulfovibrionales</taxon>
        <taxon>Desulfonatronovibrionaceae</taxon>
        <taxon>Desulfonatronospira</taxon>
    </lineage>
</organism>
<dbReference type="Proteomes" id="UP000005496">
    <property type="component" value="Unassembled WGS sequence"/>
</dbReference>
<comment type="function">
    <text evidence="10">Cell wall formation. Catalyzes the transfer of a GlcNAc subunit on undecaprenyl-pyrophosphoryl-MurNAc-pentapeptide (lipid intermediate I) to form undecaprenyl-pyrophosphoryl-MurNAc-(pentapeptide)GlcNAc (lipid intermediate II).</text>
</comment>
<evidence type="ECO:0000256" key="10">
    <source>
        <dbReference type="HAMAP-Rule" id="MF_00033"/>
    </source>
</evidence>
<comment type="pathway">
    <text evidence="10">Cell wall biogenesis; peptidoglycan biosynthesis.</text>
</comment>
<dbReference type="GO" id="GO:0009252">
    <property type="term" value="P:peptidoglycan biosynthetic process"/>
    <property type="evidence" value="ECO:0007669"/>
    <property type="project" value="UniProtKB-UniRule"/>
</dbReference>
<feature type="domain" description="Glycosyl transferase family 28 C-terminal" evidence="12">
    <location>
        <begin position="186"/>
        <end position="348"/>
    </location>
</feature>
<dbReference type="RefSeq" id="WP_008871654.1">
    <property type="nucleotide sequence ID" value="NZ_ACJN02000004.1"/>
</dbReference>
<dbReference type="GO" id="GO:0051301">
    <property type="term" value="P:cell division"/>
    <property type="evidence" value="ECO:0007669"/>
    <property type="project" value="UniProtKB-KW"/>
</dbReference>
<dbReference type="HAMAP" id="MF_00033">
    <property type="entry name" value="MurG"/>
    <property type="match status" value="1"/>
</dbReference>
<dbReference type="GO" id="GO:0051991">
    <property type="term" value="F:UDP-N-acetyl-D-glucosamine:N-acetylmuramoyl-L-alanyl-D-glutamyl-meso-2,6-diaminopimelyl-D-alanyl-D-alanine-diphosphoundecaprenol 4-beta-N-acetylglucosaminlytransferase activity"/>
    <property type="evidence" value="ECO:0007669"/>
    <property type="project" value="RHEA"/>
</dbReference>
<dbReference type="GO" id="GO:0008360">
    <property type="term" value="P:regulation of cell shape"/>
    <property type="evidence" value="ECO:0007669"/>
    <property type="project" value="UniProtKB-KW"/>
</dbReference>